<dbReference type="RefSeq" id="WP_179266864.1">
    <property type="nucleotide sequence ID" value="NZ_CP058579.1"/>
</dbReference>
<dbReference type="PANTHER" id="PTHR46268:SF6">
    <property type="entry name" value="UNIVERSAL STRESS PROTEIN UP12"/>
    <property type="match status" value="1"/>
</dbReference>
<dbReference type="InterPro" id="IPR006016">
    <property type="entry name" value="UspA"/>
</dbReference>
<dbReference type="SUPFAM" id="SSF52402">
    <property type="entry name" value="Adenine nucleotide alpha hydrolases-like"/>
    <property type="match status" value="1"/>
</dbReference>
<evidence type="ECO:0000313" key="3">
    <source>
        <dbReference type="EMBL" id="QLG60278.1"/>
    </source>
</evidence>
<dbReference type="GeneID" id="56035847"/>
<keyword evidence="4" id="KW-1185">Reference proteome</keyword>
<dbReference type="InterPro" id="IPR014729">
    <property type="entry name" value="Rossmann-like_a/b/a_fold"/>
</dbReference>
<dbReference type="KEGG" id="halu:HUG12_00270"/>
<comment type="similarity">
    <text evidence="1">Belongs to the universal stress protein A family.</text>
</comment>
<evidence type="ECO:0000259" key="2">
    <source>
        <dbReference type="Pfam" id="PF00582"/>
    </source>
</evidence>
<dbReference type="OrthoDB" id="307404at2157"/>
<sequence>MVIVAAVDRSDKADTVMKEAATLSEAFDNEIHVVHVMTQSEFVQLERTNVNKTDDPIDMERIREIAAKVAADAVEVIERPAKTVGLVGGPAERIVDYADKNDARFIVVSPQKRSPTGKAVFGSVAQKVLLNANAPVLAVAN</sequence>
<proteinExistence type="inferred from homology"/>
<organism evidence="3 4">
    <name type="scientific">Halorarum salinum</name>
    <dbReference type="NCBI Taxonomy" id="2743089"/>
    <lineage>
        <taxon>Archaea</taxon>
        <taxon>Methanobacteriati</taxon>
        <taxon>Methanobacteriota</taxon>
        <taxon>Stenosarchaea group</taxon>
        <taxon>Halobacteria</taxon>
        <taxon>Halobacteriales</taxon>
        <taxon>Haloferacaceae</taxon>
        <taxon>Halorarum</taxon>
    </lineage>
</organism>
<evidence type="ECO:0000256" key="1">
    <source>
        <dbReference type="ARBA" id="ARBA00008791"/>
    </source>
</evidence>
<accession>A0A7D5Q8L4</accession>
<dbReference type="AlphaFoldDB" id="A0A7D5Q8L4"/>
<dbReference type="Pfam" id="PF00582">
    <property type="entry name" value="Usp"/>
    <property type="match status" value="1"/>
</dbReference>
<feature type="domain" description="UspA" evidence="2">
    <location>
        <begin position="3"/>
        <end position="139"/>
    </location>
</feature>
<dbReference type="EMBL" id="CP058579">
    <property type="protein sequence ID" value="QLG60278.1"/>
    <property type="molecule type" value="Genomic_DNA"/>
</dbReference>
<dbReference type="CDD" id="cd00293">
    <property type="entry name" value="USP-like"/>
    <property type="match status" value="1"/>
</dbReference>
<reference evidence="3 4" key="1">
    <citation type="submission" date="2020-06" db="EMBL/GenBank/DDBJ databases">
        <title>NJ-3-1, isolated from saline soil.</title>
        <authorList>
            <person name="Cui H.L."/>
            <person name="Shi X."/>
        </authorList>
    </citation>
    <scope>NUCLEOTIDE SEQUENCE [LARGE SCALE GENOMIC DNA]</scope>
    <source>
        <strain evidence="3 4">NJ-3-1</strain>
    </source>
</reference>
<dbReference type="Proteomes" id="UP000509626">
    <property type="component" value="Chromosome"/>
</dbReference>
<dbReference type="PANTHER" id="PTHR46268">
    <property type="entry name" value="STRESS RESPONSE PROTEIN NHAX"/>
    <property type="match status" value="1"/>
</dbReference>
<evidence type="ECO:0000313" key="4">
    <source>
        <dbReference type="Proteomes" id="UP000509626"/>
    </source>
</evidence>
<dbReference type="Gene3D" id="3.40.50.620">
    <property type="entry name" value="HUPs"/>
    <property type="match status" value="1"/>
</dbReference>
<name>A0A7D5Q8L4_9EURY</name>
<protein>
    <submittedName>
        <fullName evidence="3">Universal stress protein</fullName>
    </submittedName>
</protein>
<gene>
    <name evidence="3" type="ORF">HUG12_00270</name>
</gene>